<feature type="compositionally biased region" description="Polar residues" evidence="1">
    <location>
        <begin position="122"/>
        <end position="139"/>
    </location>
</feature>
<comment type="caution">
    <text evidence="2">The sequence shown here is derived from an EMBL/GenBank/DDBJ whole genome shotgun (WGS) entry which is preliminary data.</text>
</comment>
<dbReference type="InterPro" id="IPR035897">
    <property type="entry name" value="Toll_tir_struct_dom_sf"/>
</dbReference>
<feature type="region of interest" description="Disordered" evidence="1">
    <location>
        <begin position="120"/>
        <end position="157"/>
    </location>
</feature>
<dbReference type="Gene3D" id="3.40.50.10140">
    <property type="entry name" value="Toll/interleukin-1 receptor homology (TIR) domain"/>
    <property type="match status" value="1"/>
</dbReference>
<dbReference type="SUPFAM" id="SSF52200">
    <property type="entry name" value="Toll/Interleukin receptor TIR domain"/>
    <property type="match status" value="1"/>
</dbReference>
<evidence type="ECO:0008006" key="4">
    <source>
        <dbReference type="Google" id="ProtNLM"/>
    </source>
</evidence>
<dbReference type="EMBL" id="BPLR01008968">
    <property type="protein sequence ID" value="GIY28634.1"/>
    <property type="molecule type" value="Genomic_DNA"/>
</dbReference>
<feature type="compositionally biased region" description="Low complexity" evidence="1">
    <location>
        <begin position="140"/>
        <end position="151"/>
    </location>
</feature>
<evidence type="ECO:0000313" key="3">
    <source>
        <dbReference type="Proteomes" id="UP001054945"/>
    </source>
</evidence>
<reference evidence="2 3" key="1">
    <citation type="submission" date="2021-06" db="EMBL/GenBank/DDBJ databases">
        <title>Caerostris extrusa draft genome.</title>
        <authorList>
            <person name="Kono N."/>
            <person name="Arakawa K."/>
        </authorList>
    </citation>
    <scope>NUCLEOTIDE SEQUENCE [LARGE SCALE GENOMIC DNA]</scope>
</reference>
<organism evidence="2 3">
    <name type="scientific">Caerostris extrusa</name>
    <name type="common">Bark spider</name>
    <name type="synonym">Caerostris bankana</name>
    <dbReference type="NCBI Taxonomy" id="172846"/>
    <lineage>
        <taxon>Eukaryota</taxon>
        <taxon>Metazoa</taxon>
        <taxon>Ecdysozoa</taxon>
        <taxon>Arthropoda</taxon>
        <taxon>Chelicerata</taxon>
        <taxon>Arachnida</taxon>
        <taxon>Araneae</taxon>
        <taxon>Araneomorphae</taxon>
        <taxon>Entelegynae</taxon>
        <taxon>Araneoidea</taxon>
        <taxon>Araneidae</taxon>
        <taxon>Caerostris</taxon>
    </lineage>
</organism>
<name>A0AAV4S5J4_CAEEX</name>
<dbReference type="AlphaFoldDB" id="A0AAV4S5J4"/>
<proteinExistence type="predicted"/>
<gene>
    <name evidence="2" type="ORF">CEXT_310871</name>
</gene>
<protein>
    <recommendedName>
        <fullName evidence="4">TIR domain-containing protein</fullName>
    </recommendedName>
</protein>
<evidence type="ECO:0000313" key="2">
    <source>
        <dbReference type="EMBL" id="GIY28634.1"/>
    </source>
</evidence>
<evidence type="ECO:0000256" key="1">
    <source>
        <dbReference type="SAM" id="MobiDB-lite"/>
    </source>
</evidence>
<keyword evidence="3" id="KW-1185">Reference proteome</keyword>
<dbReference type="Proteomes" id="UP001054945">
    <property type="component" value="Unassembled WGS sequence"/>
</dbReference>
<sequence>MKPCDLNNLISIELHVLLFIHLTLLYYRLKPFVAIQPQRSRRRHSGVNRGDRREGAGYQVVPSVQALPPGNFLESEWCLLEFKLAHTQALKDHVPRIIIVKLADLPKDDELPKEMQLYLKTPPTSLGARSTSGTSCSTYSRGRSPSRNSNPETMPDF</sequence>
<accession>A0AAV4S5J4</accession>